<dbReference type="KEGG" id="mgad:MGAD_48320"/>
<reference evidence="1 2" key="1">
    <citation type="journal article" date="2019" name="Emerg. Microbes Infect.">
        <title>Comprehensive subspecies identification of 175 nontuberculous mycobacteria species based on 7547 genomic profiles.</title>
        <authorList>
            <person name="Matsumoto Y."/>
            <person name="Kinjo T."/>
            <person name="Motooka D."/>
            <person name="Nabeya D."/>
            <person name="Jung N."/>
            <person name="Uechi K."/>
            <person name="Horii T."/>
            <person name="Iida T."/>
            <person name="Fujita J."/>
            <person name="Nakamura S."/>
        </authorList>
    </citation>
    <scope>NUCLEOTIDE SEQUENCE [LARGE SCALE GENOMIC DNA]</scope>
    <source>
        <strain evidence="1 2">JCM 12688</strain>
    </source>
</reference>
<dbReference type="Proteomes" id="UP000466187">
    <property type="component" value="Chromosome"/>
</dbReference>
<evidence type="ECO:0000313" key="2">
    <source>
        <dbReference type="Proteomes" id="UP000466187"/>
    </source>
</evidence>
<accession>A0A7I7WUT5</accession>
<sequence length="89" mass="8895">MHGMGGLVEFGQCGAGDDRDGMAAMGTHLAGGDAQLQSEFDAVVTPLCGAAVIAILDRGAVGQMPARTHRGSGGFDIAAGFGVDPPRQP</sequence>
<gene>
    <name evidence="1" type="ORF">MGAD_48320</name>
</gene>
<organism evidence="1 2">
    <name type="scientific">Mycolicibacterium gadium</name>
    <name type="common">Mycobacterium gadium</name>
    <dbReference type="NCBI Taxonomy" id="1794"/>
    <lineage>
        <taxon>Bacteria</taxon>
        <taxon>Bacillati</taxon>
        <taxon>Actinomycetota</taxon>
        <taxon>Actinomycetes</taxon>
        <taxon>Mycobacteriales</taxon>
        <taxon>Mycobacteriaceae</taxon>
        <taxon>Mycolicibacterium</taxon>
    </lineage>
</organism>
<proteinExistence type="predicted"/>
<dbReference type="EMBL" id="AP022608">
    <property type="protein sequence ID" value="BBZ20497.1"/>
    <property type="molecule type" value="Genomic_DNA"/>
</dbReference>
<evidence type="ECO:0000313" key="1">
    <source>
        <dbReference type="EMBL" id="BBZ20497.1"/>
    </source>
</evidence>
<dbReference type="AlphaFoldDB" id="A0A7I7WUT5"/>
<name>A0A7I7WUT5_MYCGU</name>
<protein>
    <submittedName>
        <fullName evidence="1">Uncharacterized protein</fullName>
    </submittedName>
</protein>